<sequence>MPVRMHVVTLEVPELGNRCHLVHDGSRALVVDPPRDLGIVERAAEQAGVEITTVADTHIHNDYVSGALGLARRHGADYLLSSDERVDFERVGVRHGDVVPVGGLDVRVLATPGHTRHHQSFLACAPGQPGALFSGGSLLHGSVGRTDLIDPRLALDLARAQWASARLLGDLDPATELHPTHGFGSFCAGSTLTAGTGEDGDIVTIGDEKDRNPAFGSDRDDYARELVAGYGPIPAHYPHMDPLNRAGAGRAAPRPARPATAEEVSDAILRGSWVVDLRGRDEFAEGHLAGSVSVEYSTQFATYVGWLVPWQDDIVLLTDSPRLLAPALRDLARIGIDGVGTHVLPQEAPLEATYRRATWADFRTPPTDPRVVVDVRQRDEYEQGHLPGAVHAPVQDVELVAATLPAGELWVHCKSGYRAGIAASLLHRLGRSVVHVDDAWEHVAEQGIPTTTGDLAA</sequence>
<dbReference type="InterPro" id="IPR001763">
    <property type="entry name" value="Rhodanese-like_dom"/>
</dbReference>
<organism evidence="3 4">
    <name type="scientific">Nocardioides lianchengensis</name>
    <dbReference type="NCBI Taxonomy" id="1045774"/>
    <lineage>
        <taxon>Bacteria</taxon>
        <taxon>Bacillati</taxon>
        <taxon>Actinomycetota</taxon>
        <taxon>Actinomycetes</taxon>
        <taxon>Propionibacteriales</taxon>
        <taxon>Nocardioidaceae</taxon>
        <taxon>Nocardioides</taxon>
    </lineage>
</organism>
<dbReference type="AlphaFoldDB" id="A0A1G6N918"/>
<dbReference type="GO" id="GO:0050313">
    <property type="term" value="F:sulfur dioxygenase activity"/>
    <property type="evidence" value="ECO:0007669"/>
    <property type="project" value="TreeGrafter"/>
</dbReference>
<dbReference type="STRING" id="1045774.SAMN05421872_103173"/>
<dbReference type="GO" id="GO:0070813">
    <property type="term" value="P:hydrogen sulfide metabolic process"/>
    <property type="evidence" value="ECO:0007669"/>
    <property type="project" value="TreeGrafter"/>
</dbReference>
<dbReference type="SMART" id="SM00849">
    <property type="entry name" value="Lactamase_B"/>
    <property type="match status" value="1"/>
</dbReference>
<dbReference type="SMART" id="SM00450">
    <property type="entry name" value="RHOD"/>
    <property type="match status" value="1"/>
</dbReference>
<keyword evidence="4" id="KW-1185">Reference proteome</keyword>
<evidence type="ECO:0000256" key="1">
    <source>
        <dbReference type="SAM" id="MobiDB-lite"/>
    </source>
</evidence>
<dbReference type="Gene3D" id="3.40.250.10">
    <property type="entry name" value="Rhodanese-like domain"/>
    <property type="match status" value="2"/>
</dbReference>
<name>A0A1G6N918_9ACTN</name>
<dbReference type="InterPro" id="IPR036873">
    <property type="entry name" value="Rhodanese-like_dom_sf"/>
</dbReference>
<protein>
    <submittedName>
        <fullName evidence="3">Glyoxylase, beta-lactamase superfamily II</fullName>
    </submittedName>
</protein>
<dbReference type="InterPro" id="IPR051682">
    <property type="entry name" value="Mito_Persulfide_Diox"/>
</dbReference>
<dbReference type="PANTHER" id="PTHR43084">
    <property type="entry name" value="PERSULFIDE DIOXYGENASE ETHE1"/>
    <property type="match status" value="1"/>
</dbReference>
<feature type="compositionally biased region" description="Basic and acidic residues" evidence="1">
    <location>
        <begin position="206"/>
        <end position="218"/>
    </location>
</feature>
<dbReference type="CDD" id="cd00158">
    <property type="entry name" value="RHOD"/>
    <property type="match status" value="1"/>
</dbReference>
<gene>
    <name evidence="3" type="ORF">SAMN05421872_103173</name>
</gene>
<dbReference type="InterPro" id="IPR036866">
    <property type="entry name" value="RibonucZ/Hydroxyglut_hydro"/>
</dbReference>
<dbReference type="Proteomes" id="UP000199034">
    <property type="component" value="Unassembled WGS sequence"/>
</dbReference>
<reference evidence="3 4" key="1">
    <citation type="submission" date="2016-10" db="EMBL/GenBank/DDBJ databases">
        <authorList>
            <person name="de Groot N.N."/>
        </authorList>
    </citation>
    <scope>NUCLEOTIDE SEQUENCE [LARGE SCALE GENOMIC DNA]</scope>
    <source>
        <strain evidence="3 4">CGMCC 4.6858</strain>
    </source>
</reference>
<dbReference type="GO" id="GO:0006749">
    <property type="term" value="P:glutathione metabolic process"/>
    <property type="evidence" value="ECO:0007669"/>
    <property type="project" value="TreeGrafter"/>
</dbReference>
<dbReference type="Gene3D" id="3.60.15.10">
    <property type="entry name" value="Ribonuclease Z/Hydroxyacylglutathione hydrolase-like"/>
    <property type="match status" value="1"/>
</dbReference>
<dbReference type="RefSeq" id="WP_211752764.1">
    <property type="nucleotide sequence ID" value="NZ_FMZM01000003.1"/>
</dbReference>
<feature type="domain" description="Rhodanese" evidence="2">
    <location>
        <begin position="366"/>
        <end position="452"/>
    </location>
</feature>
<dbReference type="SUPFAM" id="SSF52821">
    <property type="entry name" value="Rhodanese/Cell cycle control phosphatase"/>
    <property type="match status" value="2"/>
</dbReference>
<accession>A0A1G6N918</accession>
<dbReference type="PROSITE" id="PS50206">
    <property type="entry name" value="RHODANESE_3"/>
    <property type="match status" value="2"/>
</dbReference>
<evidence type="ECO:0000313" key="4">
    <source>
        <dbReference type="Proteomes" id="UP000199034"/>
    </source>
</evidence>
<proteinExistence type="predicted"/>
<feature type="domain" description="Rhodanese" evidence="2">
    <location>
        <begin position="268"/>
        <end position="348"/>
    </location>
</feature>
<dbReference type="InterPro" id="IPR001279">
    <property type="entry name" value="Metallo-B-lactamas"/>
</dbReference>
<evidence type="ECO:0000313" key="3">
    <source>
        <dbReference type="EMBL" id="SDC63914.1"/>
    </source>
</evidence>
<dbReference type="PANTHER" id="PTHR43084:SF1">
    <property type="entry name" value="PERSULFIDE DIOXYGENASE ETHE1, MITOCHONDRIAL"/>
    <property type="match status" value="1"/>
</dbReference>
<dbReference type="Pfam" id="PF00581">
    <property type="entry name" value="Rhodanese"/>
    <property type="match status" value="1"/>
</dbReference>
<dbReference type="SUPFAM" id="SSF56281">
    <property type="entry name" value="Metallo-hydrolase/oxidoreductase"/>
    <property type="match status" value="1"/>
</dbReference>
<dbReference type="EMBL" id="FMZM01000003">
    <property type="protein sequence ID" value="SDC63914.1"/>
    <property type="molecule type" value="Genomic_DNA"/>
</dbReference>
<feature type="region of interest" description="Disordered" evidence="1">
    <location>
        <begin position="197"/>
        <end position="218"/>
    </location>
</feature>
<evidence type="ECO:0000259" key="2">
    <source>
        <dbReference type="PROSITE" id="PS50206"/>
    </source>
</evidence>